<feature type="chain" id="PRO_5035185499" evidence="3">
    <location>
        <begin position="26"/>
        <end position="251"/>
    </location>
</feature>
<name>A0A8J3B1Z8_9ACTN</name>
<dbReference type="InterPro" id="IPR001254">
    <property type="entry name" value="Trypsin_dom"/>
</dbReference>
<evidence type="ECO:0000313" key="5">
    <source>
        <dbReference type="EMBL" id="GGJ87560.1"/>
    </source>
</evidence>
<dbReference type="GO" id="GO:0004252">
    <property type="term" value="F:serine-type endopeptidase activity"/>
    <property type="evidence" value="ECO:0007669"/>
    <property type="project" value="InterPro"/>
</dbReference>
<sequence length="251" mass="25909">MFLQRAALLAAAAATVLASAAPALASDGDPDRNRIVGGKVSTEQYPYTGHLGGCGSTLIAAKWLVTAKHCVSSARQVRLGTNSANSGGEVIGIRRSVNGPGGKDIALLELNSEARTAPIRIAPSHPTPGTRTRIMGWGSTTSDGSRPSNVLKELDTSVVDASNCARLPGGVEPADRDKELCTQSPNNQGACHGDSGGPQITQIDGTWYLIGATSRGAPRACAVNSSPSIYMSVPAFIDWIRSTTGISSLGR</sequence>
<evidence type="ECO:0000256" key="3">
    <source>
        <dbReference type="SAM" id="SignalP"/>
    </source>
</evidence>
<comment type="caution">
    <text evidence="5">The sequence shown here is derived from an EMBL/GenBank/DDBJ whole genome shotgun (WGS) entry which is preliminary data.</text>
</comment>
<evidence type="ECO:0000256" key="1">
    <source>
        <dbReference type="ARBA" id="ARBA00007664"/>
    </source>
</evidence>
<dbReference type="GO" id="GO:0006508">
    <property type="term" value="P:proteolysis"/>
    <property type="evidence" value="ECO:0007669"/>
    <property type="project" value="UniProtKB-KW"/>
</dbReference>
<dbReference type="PROSITE" id="PS50240">
    <property type="entry name" value="TRYPSIN_DOM"/>
    <property type="match status" value="1"/>
</dbReference>
<accession>A0A8J3B1Z8</accession>
<keyword evidence="6" id="KW-1185">Reference proteome</keyword>
<dbReference type="PANTHER" id="PTHR24276">
    <property type="entry name" value="POLYSERASE-RELATED"/>
    <property type="match status" value="1"/>
</dbReference>
<evidence type="ECO:0000256" key="2">
    <source>
        <dbReference type="ARBA" id="ARBA00023157"/>
    </source>
</evidence>
<dbReference type="InterPro" id="IPR043504">
    <property type="entry name" value="Peptidase_S1_PA_chymotrypsin"/>
</dbReference>
<dbReference type="CDD" id="cd00190">
    <property type="entry name" value="Tryp_SPc"/>
    <property type="match status" value="1"/>
</dbReference>
<evidence type="ECO:0000313" key="6">
    <source>
        <dbReference type="Proteomes" id="UP000649739"/>
    </source>
</evidence>
<feature type="signal peptide" evidence="3">
    <location>
        <begin position="1"/>
        <end position="25"/>
    </location>
</feature>
<evidence type="ECO:0000259" key="4">
    <source>
        <dbReference type="PROSITE" id="PS50240"/>
    </source>
</evidence>
<keyword evidence="5" id="KW-0378">Hydrolase</keyword>
<dbReference type="InterPro" id="IPR009003">
    <property type="entry name" value="Peptidase_S1_PA"/>
</dbReference>
<dbReference type="PANTHER" id="PTHR24276:SF98">
    <property type="entry name" value="FI18310P1-RELATED"/>
    <property type="match status" value="1"/>
</dbReference>
<dbReference type="Gene3D" id="2.40.10.10">
    <property type="entry name" value="Trypsin-like serine proteases"/>
    <property type="match status" value="1"/>
</dbReference>
<dbReference type="InterPro" id="IPR050430">
    <property type="entry name" value="Peptidase_S1"/>
</dbReference>
<comment type="similarity">
    <text evidence="1">Belongs to the peptidase S1 family.</text>
</comment>
<dbReference type="SMART" id="SM00020">
    <property type="entry name" value="Tryp_SPc"/>
    <property type="match status" value="1"/>
</dbReference>
<dbReference type="AlphaFoldDB" id="A0A8J3B1Z8"/>
<gene>
    <name evidence="5" type="ORF">GCM10010123_16440</name>
</gene>
<organism evidence="5 6">
    <name type="scientific">Pilimelia anulata</name>
    <dbReference type="NCBI Taxonomy" id="53371"/>
    <lineage>
        <taxon>Bacteria</taxon>
        <taxon>Bacillati</taxon>
        <taxon>Actinomycetota</taxon>
        <taxon>Actinomycetes</taxon>
        <taxon>Micromonosporales</taxon>
        <taxon>Micromonosporaceae</taxon>
        <taxon>Pilimelia</taxon>
    </lineage>
</organism>
<proteinExistence type="inferred from homology"/>
<dbReference type="InterPro" id="IPR001314">
    <property type="entry name" value="Peptidase_S1A"/>
</dbReference>
<feature type="domain" description="Peptidase S1" evidence="4">
    <location>
        <begin position="35"/>
        <end position="245"/>
    </location>
</feature>
<dbReference type="Pfam" id="PF00089">
    <property type="entry name" value="Trypsin"/>
    <property type="match status" value="1"/>
</dbReference>
<dbReference type="PRINTS" id="PR00722">
    <property type="entry name" value="CHYMOTRYPSIN"/>
</dbReference>
<dbReference type="EMBL" id="BMQB01000003">
    <property type="protein sequence ID" value="GGJ87560.1"/>
    <property type="molecule type" value="Genomic_DNA"/>
</dbReference>
<keyword evidence="2" id="KW-1015">Disulfide bond</keyword>
<dbReference type="Proteomes" id="UP000649739">
    <property type="component" value="Unassembled WGS sequence"/>
</dbReference>
<reference evidence="5" key="1">
    <citation type="journal article" date="2014" name="Int. J. Syst. Evol. Microbiol.">
        <title>Complete genome sequence of Corynebacterium casei LMG S-19264T (=DSM 44701T), isolated from a smear-ripened cheese.</title>
        <authorList>
            <consortium name="US DOE Joint Genome Institute (JGI-PGF)"/>
            <person name="Walter F."/>
            <person name="Albersmeier A."/>
            <person name="Kalinowski J."/>
            <person name="Ruckert C."/>
        </authorList>
    </citation>
    <scope>NUCLEOTIDE SEQUENCE</scope>
    <source>
        <strain evidence="5">JCM 3090</strain>
    </source>
</reference>
<dbReference type="RefSeq" id="WP_189169479.1">
    <property type="nucleotide sequence ID" value="NZ_BMQB01000003.1"/>
</dbReference>
<keyword evidence="5" id="KW-0645">Protease</keyword>
<dbReference type="SUPFAM" id="SSF50494">
    <property type="entry name" value="Trypsin-like serine proteases"/>
    <property type="match status" value="1"/>
</dbReference>
<keyword evidence="3" id="KW-0732">Signal</keyword>
<reference evidence="5" key="2">
    <citation type="submission" date="2020-09" db="EMBL/GenBank/DDBJ databases">
        <authorList>
            <person name="Sun Q."/>
            <person name="Ohkuma M."/>
        </authorList>
    </citation>
    <scope>NUCLEOTIDE SEQUENCE</scope>
    <source>
        <strain evidence="5">JCM 3090</strain>
    </source>
</reference>
<protein>
    <submittedName>
        <fullName evidence="5">Serine protease</fullName>
    </submittedName>
</protein>